<dbReference type="Proteomes" id="UP000191110">
    <property type="component" value="Unassembled WGS sequence"/>
</dbReference>
<name>A0A1T2KZN8_9GAMM</name>
<proteinExistence type="predicted"/>
<comment type="caution">
    <text evidence="1">The sequence shown here is derived from an EMBL/GenBank/DDBJ whole genome shotgun (WGS) entry which is preliminary data.</text>
</comment>
<gene>
    <name evidence="1" type="ORF">BOW53_15955</name>
</gene>
<dbReference type="AlphaFoldDB" id="A0A1T2KZN8"/>
<protein>
    <submittedName>
        <fullName evidence="1">Uncharacterized protein</fullName>
    </submittedName>
</protein>
<evidence type="ECO:0000313" key="2">
    <source>
        <dbReference type="Proteomes" id="UP000191110"/>
    </source>
</evidence>
<keyword evidence="2" id="KW-1185">Reference proteome</keyword>
<organism evidence="1 2">
    <name type="scientific">Solemya pervernicosa gill symbiont</name>
    <dbReference type="NCBI Taxonomy" id="642797"/>
    <lineage>
        <taxon>Bacteria</taxon>
        <taxon>Pseudomonadati</taxon>
        <taxon>Pseudomonadota</taxon>
        <taxon>Gammaproteobacteria</taxon>
        <taxon>sulfur-oxidizing symbionts</taxon>
    </lineage>
</organism>
<accession>A0A1T2KZN8</accession>
<evidence type="ECO:0000313" key="1">
    <source>
        <dbReference type="EMBL" id="OOZ38313.1"/>
    </source>
</evidence>
<sequence length="107" mass="12135">MSAFWHADNVKTKLPDRGTWTMDAKLAYGEGKTSNSIILPFHIGKNYDNMSSAQNGGYWGINILSKPVYPASELEIGRNDTVQRSIVDVVSYRAYDQVSDKRFLFLR</sequence>
<reference evidence="1 2" key="1">
    <citation type="submission" date="2016-11" db="EMBL/GenBank/DDBJ databases">
        <title>Mixed transmission modes and dynamic genome evolution in an obligate animal-bacterial symbiosis.</title>
        <authorList>
            <person name="Russell S.L."/>
            <person name="Corbett-Detig R.B."/>
            <person name="Cavanaugh C.M."/>
        </authorList>
    </citation>
    <scope>NUCLEOTIDE SEQUENCE [LARGE SCALE GENOMIC DNA]</scope>
    <source>
        <strain evidence="1">Sveles-Q1</strain>
    </source>
</reference>
<dbReference type="EMBL" id="MPRL01000103">
    <property type="protein sequence ID" value="OOZ38313.1"/>
    <property type="molecule type" value="Genomic_DNA"/>
</dbReference>